<evidence type="ECO:0000313" key="2">
    <source>
        <dbReference type="EMBL" id="SHE52562.1"/>
    </source>
</evidence>
<dbReference type="PANTHER" id="PTHR43433:SF3">
    <property type="entry name" value="NON-HEME CHLOROPEROXIDASE"/>
    <property type="match status" value="1"/>
</dbReference>
<evidence type="ECO:0000259" key="1">
    <source>
        <dbReference type="Pfam" id="PF12146"/>
    </source>
</evidence>
<dbReference type="Proteomes" id="UP000184501">
    <property type="component" value="Unassembled WGS sequence"/>
</dbReference>
<dbReference type="GO" id="GO:0004177">
    <property type="term" value="F:aminopeptidase activity"/>
    <property type="evidence" value="ECO:0007669"/>
    <property type="project" value="UniProtKB-KW"/>
</dbReference>
<dbReference type="STRING" id="2017.SAMN05444320_101323"/>
<keyword evidence="3" id="KW-1185">Reference proteome</keyword>
<protein>
    <submittedName>
        <fullName evidence="2">Serine aminopeptidase, S33</fullName>
    </submittedName>
</protein>
<keyword evidence="2" id="KW-0645">Protease</keyword>
<dbReference type="InterPro" id="IPR022742">
    <property type="entry name" value="Hydrolase_4"/>
</dbReference>
<keyword evidence="2" id="KW-0378">Hydrolase</keyword>
<gene>
    <name evidence="2" type="ORF">SAMN05444320_101323</name>
</gene>
<evidence type="ECO:0000313" key="3">
    <source>
        <dbReference type="Proteomes" id="UP000184501"/>
    </source>
</evidence>
<dbReference type="PANTHER" id="PTHR43433">
    <property type="entry name" value="HYDROLASE, ALPHA/BETA FOLD FAMILY PROTEIN"/>
    <property type="match status" value="1"/>
</dbReference>
<dbReference type="AlphaFoldDB" id="A0A1M4U724"/>
<dbReference type="SUPFAM" id="SSF53474">
    <property type="entry name" value="alpha/beta-Hydrolases"/>
    <property type="match status" value="1"/>
</dbReference>
<name>A0A1M4U724_STRHI</name>
<dbReference type="Gene3D" id="3.40.50.1820">
    <property type="entry name" value="alpha/beta hydrolase"/>
    <property type="match status" value="1"/>
</dbReference>
<proteinExistence type="predicted"/>
<organism evidence="2 3">
    <name type="scientific">Streptoalloteichus hindustanus</name>
    <dbReference type="NCBI Taxonomy" id="2017"/>
    <lineage>
        <taxon>Bacteria</taxon>
        <taxon>Bacillati</taxon>
        <taxon>Actinomycetota</taxon>
        <taxon>Actinomycetes</taxon>
        <taxon>Pseudonocardiales</taxon>
        <taxon>Pseudonocardiaceae</taxon>
        <taxon>Streptoalloteichus</taxon>
    </lineage>
</organism>
<dbReference type="EMBL" id="FQVN01000001">
    <property type="protein sequence ID" value="SHE52562.1"/>
    <property type="molecule type" value="Genomic_DNA"/>
</dbReference>
<feature type="domain" description="Serine aminopeptidase S33" evidence="1">
    <location>
        <begin position="35"/>
        <end position="158"/>
    </location>
</feature>
<dbReference type="InterPro" id="IPR050471">
    <property type="entry name" value="AB_hydrolase"/>
</dbReference>
<dbReference type="InterPro" id="IPR029058">
    <property type="entry name" value="AB_hydrolase_fold"/>
</dbReference>
<keyword evidence="2" id="KW-0031">Aminopeptidase</keyword>
<reference evidence="2 3" key="1">
    <citation type="submission" date="2016-11" db="EMBL/GenBank/DDBJ databases">
        <authorList>
            <person name="Jaros S."/>
            <person name="Januszkiewicz K."/>
            <person name="Wedrychowicz H."/>
        </authorList>
    </citation>
    <scope>NUCLEOTIDE SEQUENCE [LARGE SCALE GENOMIC DNA]</scope>
    <source>
        <strain evidence="2 3">DSM 44523</strain>
    </source>
</reference>
<dbReference type="Pfam" id="PF12146">
    <property type="entry name" value="Hydrolase_4"/>
    <property type="match status" value="1"/>
</dbReference>
<accession>A0A1M4U724</accession>
<sequence length="266" mass="28463">MTCGSPAPATRSVAVFTTDRVRLAGVVVAPGHELAVVVGHGFTNNVSRPAVRRVLHRLARGRTVVALDFRGHGRSGGRSTVGVDEVLDLAAGVDLARRLGHDRVATLGFSMGASVALRHAALAPPAERPGAVVAVSGPARWFERETPPMRRLHWLVEEPAGRVLARALGVRLGAAWRDVPPSPVELARHVPPTPLLLVHGDRDHYFPVAHGRSLQLAAGGDTELWLERGMRHAESAATPDLVDRMGAWLDANTRRSADPRQDGHVA</sequence>